<dbReference type="CDD" id="cd01347">
    <property type="entry name" value="ligand_gated_channel"/>
    <property type="match status" value="1"/>
</dbReference>
<keyword evidence="5" id="KW-0732">Signal</keyword>
<dbReference type="AlphaFoldDB" id="A0A4P8L7G1"/>
<dbReference type="PANTHER" id="PTHR30069">
    <property type="entry name" value="TONB-DEPENDENT OUTER MEMBRANE RECEPTOR"/>
    <property type="match status" value="1"/>
</dbReference>
<dbReference type="GO" id="GO:0009279">
    <property type="term" value="C:cell outer membrane"/>
    <property type="evidence" value="ECO:0007669"/>
    <property type="project" value="UniProtKB-SubCell"/>
</dbReference>
<dbReference type="InterPro" id="IPR036942">
    <property type="entry name" value="Beta-barrel_TonB_sf"/>
</dbReference>
<proteinExistence type="inferred from homology"/>
<dbReference type="InterPro" id="IPR039426">
    <property type="entry name" value="TonB-dep_rcpt-like"/>
</dbReference>
<evidence type="ECO:0000256" key="5">
    <source>
        <dbReference type="ARBA" id="ARBA00022729"/>
    </source>
</evidence>
<dbReference type="InterPro" id="IPR012910">
    <property type="entry name" value="Plug_dom"/>
</dbReference>
<dbReference type="InterPro" id="IPR000531">
    <property type="entry name" value="Beta-barrel_TonB"/>
</dbReference>
<name>A0A4P8L7G1_9BACT</name>
<evidence type="ECO:0000313" key="16">
    <source>
        <dbReference type="Proteomes" id="UP000298602"/>
    </source>
</evidence>
<keyword evidence="7 10" id="KW-0472">Membrane</keyword>
<dbReference type="GO" id="GO:0015344">
    <property type="term" value="F:siderophore uptake transmembrane transporter activity"/>
    <property type="evidence" value="ECO:0007669"/>
    <property type="project" value="TreeGrafter"/>
</dbReference>
<evidence type="ECO:0000256" key="6">
    <source>
        <dbReference type="ARBA" id="ARBA00023077"/>
    </source>
</evidence>
<dbReference type="GO" id="GO:0044718">
    <property type="term" value="P:siderophore transmembrane transport"/>
    <property type="evidence" value="ECO:0007669"/>
    <property type="project" value="TreeGrafter"/>
</dbReference>
<evidence type="ECO:0000256" key="10">
    <source>
        <dbReference type="PROSITE-ProRule" id="PRU01360"/>
    </source>
</evidence>
<evidence type="ECO:0000256" key="4">
    <source>
        <dbReference type="ARBA" id="ARBA00022692"/>
    </source>
</evidence>
<comment type="similarity">
    <text evidence="10 11">Belongs to the TonB-dependent receptor family.</text>
</comment>
<evidence type="ECO:0000259" key="13">
    <source>
        <dbReference type="Pfam" id="PF00593"/>
    </source>
</evidence>
<evidence type="ECO:0000256" key="12">
    <source>
        <dbReference type="SAM" id="Phobius"/>
    </source>
</evidence>
<evidence type="ECO:0000256" key="9">
    <source>
        <dbReference type="ARBA" id="ARBA00023237"/>
    </source>
</evidence>
<evidence type="ECO:0000256" key="7">
    <source>
        <dbReference type="ARBA" id="ARBA00023136"/>
    </source>
</evidence>
<keyword evidence="12" id="KW-1133">Transmembrane helix</keyword>
<dbReference type="Pfam" id="PF00593">
    <property type="entry name" value="TonB_dep_Rec_b-barrel"/>
    <property type="match status" value="1"/>
</dbReference>
<reference evidence="15 16" key="2">
    <citation type="submission" date="2019-05" db="EMBL/GenBank/DDBJ databases">
        <authorList>
            <person name="Suflita J.M."/>
            <person name="Marks C.R."/>
        </authorList>
    </citation>
    <scope>NUCLEOTIDE SEQUENCE [LARGE SCALE GENOMIC DNA]</scope>
    <source>
        <strain evidence="15 16">ALDC</strain>
    </source>
</reference>
<evidence type="ECO:0000256" key="8">
    <source>
        <dbReference type="ARBA" id="ARBA00023170"/>
    </source>
</evidence>
<keyword evidence="6 11" id="KW-0798">TonB box</keyword>
<feature type="domain" description="TonB-dependent receptor plug" evidence="14">
    <location>
        <begin position="72"/>
        <end position="175"/>
    </location>
</feature>
<comment type="subcellular location">
    <subcellularLocation>
        <location evidence="1 10">Cell outer membrane</location>
        <topology evidence="1 10">Multi-pass membrane protein</topology>
    </subcellularLocation>
</comment>
<sequence length="656" mass="74827">MQRNLLTGPPLGFFYQGRGSLSIQEKREMKQFKLVLCILTFILPFSFFAQAQEVKELGKIVVTATMTEKEIEKAPGSIEVITSQEIKDINAQTIAETLEIATGLIVSDESGRVKGLSIRGTGNKRALVLIDGRRFSLGYKDSVDLKQIPIDMIERIEVVRGPTSALYGSDAIGGVVNIITKKPPKEFAMGATFQYGMDTYGEGEEPIVRGYLGDTLGRFGFLFAGSYLDKNEWDRDGIIPDDGDDEDLGSINGRLSFELTEHQKLLAGFEYSELDREGLRFYEGLDRERIAEDTRQSYFLQYNARPNPLFNFELRAYHSGHEDDVKFSPFAETTPEEDAERKLDQVEGRFTGVLFEKHIFTAGSEFRKEEIDIDTGSEDIDNFSIYLQDEYQIFDPLYLVLGVRFDEHSEFGSEWTPRCSLIYKILQNLRFKASYGTGFRAPGLSELYVTSMRQRGKKVYESNPDLDAETSESYEVAIEGEYKKSWGRITAFRNEIEDLIEPVWYKSTGKGKNKKDYYRYENVSEATTQGVELECGLNLPLGFSFSGNMAYLDTENEDTDKDLEGEPKYKGHLQLGYRYPEFGLRANVRMDYIGERYYAEGTEGGYSLFHCFLSKEISQYMEVFAGVNNIFDKREEKDEVVYVEPTYFYGGLSIKF</sequence>
<evidence type="ECO:0000313" key="15">
    <source>
        <dbReference type="EMBL" id="QCQ22582.1"/>
    </source>
</evidence>
<organism evidence="15 16">
    <name type="scientific">Desulfoglaeba alkanexedens ALDC</name>
    <dbReference type="NCBI Taxonomy" id="980445"/>
    <lineage>
        <taxon>Bacteria</taxon>
        <taxon>Pseudomonadati</taxon>
        <taxon>Thermodesulfobacteriota</taxon>
        <taxon>Syntrophobacteria</taxon>
        <taxon>Syntrophobacterales</taxon>
        <taxon>Syntrophobacteraceae</taxon>
        <taxon>Desulfoglaeba</taxon>
    </lineage>
</organism>
<dbReference type="Proteomes" id="UP000298602">
    <property type="component" value="Chromosome"/>
</dbReference>
<feature type="transmembrane region" description="Helical" evidence="12">
    <location>
        <begin position="32"/>
        <end position="49"/>
    </location>
</feature>
<keyword evidence="9 10" id="KW-0998">Cell outer membrane</keyword>
<keyword evidence="3 10" id="KW-1134">Transmembrane beta strand</keyword>
<dbReference type="Pfam" id="PF07715">
    <property type="entry name" value="Plug"/>
    <property type="match status" value="1"/>
</dbReference>
<dbReference type="KEGG" id="dax:FDQ92_10640"/>
<evidence type="ECO:0000256" key="11">
    <source>
        <dbReference type="RuleBase" id="RU003357"/>
    </source>
</evidence>
<protein>
    <submittedName>
        <fullName evidence="15">TonB-dependent receptor</fullName>
    </submittedName>
</protein>
<dbReference type="InterPro" id="IPR037066">
    <property type="entry name" value="Plug_dom_sf"/>
</dbReference>
<keyword evidence="8 15" id="KW-0675">Receptor</keyword>
<keyword evidence="16" id="KW-1185">Reference proteome</keyword>
<evidence type="ECO:0000256" key="3">
    <source>
        <dbReference type="ARBA" id="ARBA00022452"/>
    </source>
</evidence>
<gene>
    <name evidence="15" type="ORF">FDQ92_10640</name>
</gene>
<evidence type="ECO:0000259" key="14">
    <source>
        <dbReference type="Pfam" id="PF07715"/>
    </source>
</evidence>
<feature type="domain" description="TonB-dependent receptor-like beta-barrel" evidence="13">
    <location>
        <begin position="286"/>
        <end position="630"/>
    </location>
</feature>
<evidence type="ECO:0000256" key="2">
    <source>
        <dbReference type="ARBA" id="ARBA00022448"/>
    </source>
</evidence>
<keyword evidence="2 10" id="KW-0813">Transport</keyword>
<dbReference type="OrthoDB" id="5389752at2"/>
<reference evidence="15 16" key="1">
    <citation type="submission" date="2019-05" db="EMBL/GenBank/DDBJ databases">
        <title>The Complete Genome Sequence of the n-alkane-degrading Desulfoglaeba alkanexedens ALDC reveals multiple alkylsuccinate synthase gene clusters.</title>
        <authorList>
            <person name="Callaghan A.V."/>
            <person name="Davidova I.A."/>
            <person name="Duncan K.E."/>
            <person name="Morris B."/>
            <person name="McInerney M.J."/>
        </authorList>
    </citation>
    <scope>NUCLEOTIDE SEQUENCE [LARGE SCALE GENOMIC DNA]</scope>
    <source>
        <strain evidence="15 16">ALDC</strain>
    </source>
</reference>
<accession>A0A4P8L7G1</accession>
<dbReference type="EMBL" id="CP040098">
    <property type="protein sequence ID" value="QCQ22582.1"/>
    <property type="molecule type" value="Genomic_DNA"/>
</dbReference>
<dbReference type="SUPFAM" id="SSF56935">
    <property type="entry name" value="Porins"/>
    <property type="match status" value="1"/>
</dbReference>
<dbReference type="RefSeq" id="WP_137424866.1">
    <property type="nucleotide sequence ID" value="NZ_CP040098.1"/>
</dbReference>
<dbReference type="PANTHER" id="PTHR30069:SF29">
    <property type="entry name" value="HEMOGLOBIN AND HEMOGLOBIN-HAPTOGLOBIN-BINDING PROTEIN 1-RELATED"/>
    <property type="match status" value="1"/>
</dbReference>
<keyword evidence="4 10" id="KW-0812">Transmembrane</keyword>
<dbReference type="Gene3D" id="2.170.130.10">
    <property type="entry name" value="TonB-dependent receptor, plug domain"/>
    <property type="match status" value="1"/>
</dbReference>
<dbReference type="Gene3D" id="2.40.170.20">
    <property type="entry name" value="TonB-dependent receptor, beta-barrel domain"/>
    <property type="match status" value="1"/>
</dbReference>
<evidence type="ECO:0000256" key="1">
    <source>
        <dbReference type="ARBA" id="ARBA00004571"/>
    </source>
</evidence>
<dbReference type="PROSITE" id="PS52016">
    <property type="entry name" value="TONB_DEPENDENT_REC_3"/>
    <property type="match status" value="1"/>
</dbReference>